<name>A0A3B6N088_WHEAT</name>
<evidence type="ECO:0000256" key="1">
    <source>
        <dbReference type="SAM" id="MobiDB-lite"/>
    </source>
</evidence>
<dbReference type="Proteomes" id="UP000019116">
    <property type="component" value="Chromosome 5D"/>
</dbReference>
<dbReference type="Gramene" id="TraesCS5D03G1041800.1">
    <property type="protein sequence ID" value="TraesCS5D03G1041800.1.CDS"/>
    <property type="gene ID" value="TraesCS5D03G1041800"/>
</dbReference>
<dbReference type="PANTHER" id="PTHR34835">
    <property type="entry name" value="OS07G0283600 PROTEIN-RELATED"/>
    <property type="match status" value="1"/>
</dbReference>
<dbReference type="RefSeq" id="XP_044399804.1">
    <property type="nucleotide sequence ID" value="XM_044543869.1"/>
</dbReference>
<accession>A0A3B6N088</accession>
<dbReference type="EnsemblPlants" id="TraesCS5D02G471700.1">
    <property type="protein sequence ID" value="TraesCS5D02G471700.1"/>
    <property type="gene ID" value="TraesCS5D02G471700"/>
</dbReference>
<reference evidence="2" key="1">
    <citation type="submission" date="2018-08" db="EMBL/GenBank/DDBJ databases">
        <authorList>
            <person name="Rossello M."/>
        </authorList>
    </citation>
    <scope>NUCLEOTIDE SEQUENCE [LARGE SCALE GENOMIC DNA]</scope>
    <source>
        <strain evidence="2">cv. Chinese Spring</strain>
    </source>
</reference>
<dbReference type="Gramene" id="TraesNOR5D03G03235510.1">
    <property type="protein sequence ID" value="TraesNOR5D03G03235510.1"/>
    <property type="gene ID" value="TraesNOR5D03G03235510"/>
</dbReference>
<dbReference type="SMR" id="A0A3B6N088"/>
<dbReference type="STRING" id="4565.A0A3B6N088"/>
<proteinExistence type="predicted"/>
<feature type="compositionally biased region" description="Polar residues" evidence="1">
    <location>
        <begin position="338"/>
        <end position="347"/>
    </location>
</feature>
<dbReference type="OrthoDB" id="10671943at2759"/>
<dbReference type="AlphaFoldDB" id="A0A3B6N088"/>
<dbReference type="GeneID" id="123123371"/>
<gene>
    <name evidence="2" type="primary">LOC123123371</name>
</gene>
<evidence type="ECO:0000313" key="2">
    <source>
        <dbReference type="EnsemblPlants" id="TraesCS5D02G471700.1"/>
    </source>
</evidence>
<protein>
    <recommendedName>
        <fullName evidence="4">Aminotransferase-like plant mobile domain-containing protein</fullName>
    </recommendedName>
</protein>
<evidence type="ECO:0000313" key="3">
    <source>
        <dbReference type="Proteomes" id="UP000019116"/>
    </source>
</evidence>
<feature type="region of interest" description="Disordered" evidence="1">
    <location>
        <begin position="330"/>
        <end position="357"/>
    </location>
</feature>
<feature type="region of interest" description="Disordered" evidence="1">
    <location>
        <begin position="1"/>
        <end position="32"/>
    </location>
</feature>
<dbReference type="Gramene" id="TraesCS5D02G471700.1">
    <property type="protein sequence ID" value="TraesCS5D02G471700.1"/>
    <property type="gene ID" value="TraesCS5D02G471700"/>
</dbReference>
<feature type="compositionally biased region" description="Low complexity" evidence="1">
    <location>
        <begin position="1"/>
        <end position="25"/>
    </location>
</feature>
<organism evidence="2">
    <name type="scientific">Triticum aestivum</name>
    <name type="common">Wheat</name>
    <dbReference type="NCBI Taxonomy" id="4565"/>
    <lineage>
        <taxon>Eukaryota</taxon>
        <taxon>Viridiplantae</taxon>
        <taxon>Streptophyta</taxon>
        <taxon>Embryophyta</taxon>
        <taxon>Tracheophyta</taxon>
        <taxon>Spermatophyta</taxon>
        <taxon>Magnoliopsida</taxon>
        <taxon>Liliopsida</taxon>
        <taxon>Poales</taxon>
        <taxon>Poaceae</taxon>
        <taxon>BOP clade</taxon>
        <taxon>Pooideae</taxon>
        <taxon>Triticodae</taxon>
        <taxon>Triticeae</taxon>
        <taxon>Triticinae</taxon>
        <taxon>Triticum</taxon>
    </lineage>
</organism>
<sequence length="451" mass="49060">MARGRPPKAASPAAAGMNNAGSSAATTKRPPTVQTSFTSVALQSLAGEWNPEVRSVLKDVGMDELCKIRVLGNTNRIFSMSLISRINPDNMMMDMGDGVFIEINSREVARCIGLAPGGGRKIDIAGGRCLIDREDLLGKVHGILGTGMPRSNNIPVHKVKKIVQGASKVAIEGDERTTMKVVVTLLASSTFLVPRGATAKIANELLPVVADPETIAEFDFCDYVVEGLREAARKLRDDLSCDPPLVNLTGCLVIPQMIWLDYHEHGRQGRLLLPLPRLVDYSDMMLRGLIRKHAIAQGIECGLEIGDIPRSPSANIIGWCGNAPKQHCESSGAGVADSGSNHDQTTPAAAGGFSDEMKKNTAETRKRVLESFKAAMDYQYQRREDEFLKVFDSVRESVMGEIKKRAAENRRKELEGTLDFFLAHMKQHAFVMPVFPVNTPDAPRNGKSAVA</sequence>
<evidence type="ECO:0008006" key="4">
    <source>
        <dbReference type="Google" id="ProtNLM"/>
    </source>
</evidence>
<reference evidence="2" key="2">
    <citation type="submission" date="2018-10" db="UniProtKB">
        <authorList>
            <consortium name="EnsemblPlants"/>
        </authorList>
    </citation>
    <scope>IDENTIFICATION</scope>
</reference>
<dbReference type="PANTHER" id="PTHR34835:SF88">
    <property type="entry name" value="FRIGIDA-LIKE PROTEIN"/>
    <property type="match status" value="1"/>
</dbReference>
<keyword evidence="3" id="KW-1185">Reference proteome</keyword>